<dbReference type="CDD" id="cd23992">
    <property type="entry name" value="PBP_GOBP"/>
    <property type="match status" value="1"/>
</dbReference>
<reference evidence="2" key="1">
    <citation type="submission" date="2025-05" db="UniProtKB">
        <authorList>
            <consortium name="EnsemblMetazoa"/>
        </authorList>
    </citation>
    <scope>IDENTIFICATION</scope>
</reference>
<accession>A0ABM5JIT3</accession>
<dbReference type="SUPFAM" id="SSF47565">
    <property type="entry name" value="Insect pheromone/odorant-binding proteins"/>
    <property type="match status" value="1"/>
</dbReference>
<name>A0ABM5JIT3_DIAVI</name>
<dbReference type="SMART" id="SM00708">
    <property type="entry name" value="PhBP"/>
    <property type="match status" value="1"/>
</dbReference>
<evidence type="ECO:0000256" key="1">
    <source>
        <dbReference type="SAM" id="SignalP"/>
    </source>
</evidence>
<dbReference type="InterPro" id="IPR036728">
    <property type="entry name" value="PBP_GOBP_sf"/>
</dbReference>
<feature type="signal peptide" evidence="1">
    <location>
        <begin position="1"/>
        <end position="16"/>
    </location>
</feature>
<sequence length="117" mass="12629">MKILIVLVILFGIAWGDNIFKDLKLAVNECDAGPGGANEVKFPMDLQKAAATISCVMMKSGLVTENGDPVASNIKKLFGTVKDDNEIDAMIQKCTKKGNTTEEAAVNMFMCLQEINS</sequence>
<feature type="chain" id="PRO_5045981595" evidence="1">
    <location>
        <begin position="17"/>
        <end position="117"/>
    </location>
</feature>
<evidence type="ECO:0000313" key="2">
    <source>
        <dbReference type="EnsemblMetazoa" id="XP_050497848.1"/>
    </source>
</evidence>
<dbReference type="Gene3D" id="1.10.238.20">
    <property type="entry name" value="Pheromone/general odorant binding protein domain"/>
    <property type="match status" value="1"/>
</dbReference>
<proteinExistence type="predicted"/>
<dbReference type="RefSeq" id="XP_050497848.1">
    <property type="nucleotide sequence ID" value="XM_050641891.1"/>
</dbReference>
<protein>
    <submittedName>
        <fullName evidence="2">Uncharacterized protein</fullName>
    </submittedName>
</protein>
<dbReference type="Pfam" id="PF01395">
    <property type="entry name" value="PBP_GOBP"/>
    <property type="match status" value="1"/>
</dbReference>
<keyword evidence="3" id="KW-1185">Reference proteome</keyword>
<keyword evidence="1" id="KW-0732">Signal</keyword>
<organism evidence="2 3">
    <name type="scientific">Diabrotica virgifera virgifera</name>
    <name type="common">western corn rootworm</name>
    <dbReference type="NCBI Taxonomy" id="50390"/>
    <lineage>
        <taxon>Eukaryota</taxon>
        <taxon>Metazoa</taxon>
        <taxon>Ecdysozoa</taxon>
        <taxon>Arthropoda</taxon>
        <taxon>Hexapoda</taxon>
        <taxon>Insecta</taxon>
        <taxon>Pterygota</taxon>
        <taxon>Neoptera</taxon>
        <taxon>Endopterygota</taxon>
        <taxon>Coleoptera</taxon>
        <taxon>Polyphaga</taxon>
        <taxon>Cucujiformia</taxon>
        <taxon>Chrysomeloidea</taxon>
        <taxon>Chrysomelidae</taxon>
        <taxon>Galerucinae</taxon>
        <taxon>Diabroticina</taxon>
        <taxon>Diabroticites</taxon>
        <taxon>Diabrotica</taxon>
    </lineage>
</organism>
<dbReference type="InterPro" id="IPR006170">
    <property type="entry name" value="PBP/GOBP"/>
</dbReference>
<evidence type="ECO:0000313" key="3">
    <source>
        <dbReference type="Proteomes" id="UP001652700"/>
    </source>
</evidence>
<dbReference type="Proteomes" id="UP001652700">
    <property type="component" value="Unplaced"/>
</dbReference>
<dbReference type="EnsemblMetazoa" id="XM_050641891.1">
    <property type="protein sequence ID" value="XP_050497848.1"/>
    <property type="gene ID" value="LOC126879014"/>
</dbReference>
<dbReference type="GeneID" id="126879014"/>